<organism evidence="3 4">
    <name type="scientific">Chloropicon primus</name>
    <dbReference type="NCBI Taxonomy" id="1764295"/>
    <lineage>
        <taxon>Eukaryota</taxon>
        <taxon>Viridiplantae</taxon>
        <taxon>Chlorophyta</taxon>
        <taxon>Chloropicophyceae</taxon>
        <taxon>Chloropicales</taxon>
        <taxon>Chloropicaceae</taxon>
        <taxon>Chloropicon</taxon>
    </lineage>
</organism>
<reference evidence="3 4" key="1">
    <citation type="submission" date="2018-07" db="EMBL/GenBank/DDBJ databases">
        <title>The complete nuclear genome of the prasinophyte Chloropicon primus (CCMP1205).</title>
        <authorList>
            <person name="Pombert J.-F."/>
            <person name="Otis C."/>
            <person name="Turmel M."/>
            <person name="Lemieux C."/>
        </authorList>
    </citation>
    <scope>NUCLEOTIDE SEQUENCE [LARGE SCALE GENOMIC DNA]</scope>
    <source>
        <strain evidence="3 4">CCMP1205</strain>
    </source>
</reference>
<proteinExistence type="predicted"/>
<evidence type="ECO:0000313" key="4">
    <source>
        <dbReference type="Proteomes" id="UP000316726"/>
    </source>
</evidence>
<feature type="transmembrane region" description="Helical" evidence="2">
    <location>
        <begin position="258"/>
        <end position="281"/>
    </location>
</feature>
<protein>
    <submittedName>
        <fullName evidence="3">Uncharacterized protein</fullName>
    </submittedName>
</protein>
<feature type="region of interest" description="Disordered" evidence="1">
    <location>
        <begin position="488"/>
        <end position="524"/>
    </location>
</feature>
<sequence>MSYMSALGLGSGGYYPAAIPFMFRWSKLFWDRLLPNVLDCTDVYAAVRHHQEQIEEARRLHHQDLKASVSLHNHEIDIGQKRHRQEVKLACKLHDREKEMALAMHNIALQVELLHASCENIRDTAEQYISKISTFLLVETLLLGSLFVVIIEADLPANTQSEMSWLVVLYSLTSGVSFMTLASAVYLTYSVQERVLQLRRHALGGAFKAFKEHREHWTQSITKLRDFYFRLESEREHLHDAFDEDIQTTKTLVHHASLAFAMGVLTLGCSVVTVMFAKLTLGFVDEFGETNHAWAAAYVFTGIFGLSIILLLALVLREKQTDFLRPVVLLRGDYCVISKVDKIFVDPGATALDLKQEYGKESVLTDLIKIKISFQSKETDDVVPKDTPQNEPLLTPAYLDPRYKAAKLLNWIPDKVGMYVITYFVSDEKGNMGKASRTVIVTPNREAEVNMVVPPSSPPPRLRVHERKVQDKKNSTMVDLGVRAEHAHHQGTTSMDFDKHSDSGIGELGPLESEERASKMFSLKQSSAEDMERFSFSNLQELGEIQESSRKPRLGGVGENK</sequence>
<feature type="transmembrane region" description="Helical" evidence="2">
    <location>
        <begin position="132"/>
        <end position="151"/>
    </location>
</feature>
<feature type="region of interest" description="Disordered" evidence="1">
    <location>
        <begin position="539"/>
        <end position="561"/>
    </location>
</feature>
<feature type="transmembrane region" description="Helical" evidence="2">
    <location>
        <begin position="163"/>
        <end position="189"/>
    </location>
</feature>
<accession>A0A5B8MDY8</accession>
<keyword evidence="2" id="KW-1133">Transmembrane helix</keyword>
<keyword evidence="2" id="KW-0472">Membrane</keyword>
<feature type="transmembrane region" description="Helical" evidence="2">
    <location>
        <begin position="293"/>
        <end position="316"/>
    </location>
</feature>
<gene>
    <name evidence="3" type="ORF">A3770_01p09990</name>
</gene>
<evidence type="ECO:0000256" key="2">
    <source>
        <dbReference type="SAM" id="Phobius"/>
    </source>
</evidence>
<keyword evidence="4" id="KW-1185">Reference proteome</keyword>
<evidence type="ECO:0000256" key="1">
    <source>
        <dbReference type="SAM" id="MobiDB-lite"/>
    </source>
</evidence>
<name>A0A5B8MDY8_9CHLO</name>
<keyword evidence="2" id="KW-0812">Transmembrane</keyword>
<evidence type="ECO:0000313" key="3">
    <source>
        <dbReference type="EMBL" id="QDZ18481.1"/>
    </source>
</evidence>
<dbReference type="EMBL" id="CP031034">
    <property type="protein sequence ID" value="QDZ18481.1"/>
    <property type="molecule type" value="Genomic_DNA"/>
</dbReference>
<dbReference type="AlphaFoldDB" id="A0A5B8MDY8"/>
<dbReference type="OrthoDB" id="449524at2759"/>
<dbReference type="Proteomes" id="UP000316726">
    <property type="component" value="Chromosome 1"/>
</dbReference>